<evidence type="ECO:0000313" key="1">
    <source>
        <dbReference type="EMBL" id="KZV86110.1"/>
    </source>
</evidence>
<keyword evidence="2" id="KW-1185">Reference proteome</keyword>
<evidence type="ECO:0000313" key="2">
    <source>
        <dbReference type="Proteomes" id="UP000077266"/>
    </source>
</evidence>
<organism evidence="1 2">
    <name type="scientific">Exidia glandulosa HHB12029</name>
    <dbReference type="NCBI Taxonomy" id="1314781"/>
    <lineage>
        <taxon>Eukaryota</taxon>
        <taxon>Fungi</taxon>
        <taxon>Dikarya</taxon>
        <taxon>Basidiomycota</taxon>
        <taxon>Agaricomycotina</taxon>
        <taxon>Agaricomycetes</taxon>
        <taxon>Auriculariales</taxon>
        <taxon>Exidiaceae</taxon>
        <taxon>Exidia</taxon>
    </lineage>
</organism>
<sequence>MPPRRSARAKAPATQTATRTNDYAITYPSPSPAHIPPLASLAPELLDMILSHLRSLPLTLNYKTLYGAGIPSLASEPCNYTERTDALRALSGTCRALRRVCHVRLWRRVDFVFVPEGKTGTWYKYAMAALERKSVGLRASPGLMAYIRTISFTITASRSEEMIAALASLLPELSNLQTIHVLGCNQPGKLGAAMKELSLDSVRMLAVDSDAHALVKCSPNATHVRCTGSSNHALLSALASCPNIERFDGMFDWRDKKAAQKLVKSAPNLQRLEIRHPAVRGLGIFSQDNAPYSEWLSNLLPDLARLEKLATLELSFPVPTRRDPKRAEELRKGYDKVVEQARKIMVTRRKVDGRRRLVVRHVEAPHYDNEVDHIEDLVFEYNVEVFE</sequence>
<dbReference type="AlphaFoldDB" id="A0A165E5F6"/>
<dbReference type="InterPro" id="IPR032675">
    <property type="entry name" value="LRR_dom_sf"/>
</dbReference>
<dbReference type="EMBL" id="KV426166">
    <property type="protein sequence ID" value="KZV86110.1"/>
    <property type="molecule type" value="Genomic_DNA"/>
</dbReference>
<accession>A0A165E5F6</accession>
<reference evidence="1 2" key="1">
    <citation type="journal article" date="2016" name="Mol. Biol. Evol.">
        <title>Comparative Genomics of Early-Diverging Mushroom-Forming Fungi Provides Insights into the Origins of Lignocellulose Decay Capabilities.</title>
        <authorList>
            <person name="Nagy L.G."/>
            <person name="Riley R."/>
            <person name="Tritt A."/>
            <person name="Adam C."/>
            <person name="Daum C."/>
            <person name="Floudas D."/>
            <person name="Sun H."/>
            <person name="Yadav J.S."/>
            <person name="Pangilinan J."/>
            <person name="Larsson K.H."/>
            <person name="Matsuura K."/>
            <person name="Barry K."/>
            <person name="Labutti K."/>
            <person name="Kuo R."/>
            <person name="Ohm R.A."/>
            <person name="Bhattacharya S.S."/>
            <person name="Shirouzu T."/>
            <person name="Yoshinaga Y."/>
            <person name="Martin F.M."/>
            <person name="Grigoriev I.V."/>
            <person name="Hibbett D.S."/>
        </authorList>
    </citation>
    <scope>NUCLEOTIDE SEQUENCE [LARGE SCALE GENOMIC DNA]</scope>
    <source>
        <strain evidence="1 2">HHB12029</strain>
    </source>
</reference>
<proteinExistence type="predicted"/>
<dbReference type="Gene3D" id="3.80.10.10">
    <property type="entry name" value="Ribonuclease Inhibitor"/>
    <property type="match status" value="1"/>
</dbReference>
<dbReference type="SUPFAM" id="SSF52047">
    <property type="entry name" value="RNI-like"/>
    <property type="match status" value="1"/>
</dbReference>
<gene>
    <name evidence="1" type="ORF">EXIGLDRAFT_841009</name>
</gene>
<dbReference type="InParanoid" id="A0A165E5F6"/>
<name>A0A165E5F6_EXIGL</name>
<dbReference type="Proteomes" id="UP000077266">
    <property type="component" value="Unassembled WGS sequence"/>
</dbReference>
<dbReference type="OrthoDB" id="3251070at2759"/>
<protein>
    <submittedName>
        <fullName evidence="1">Uncharacterized protein</fullName>
    </submittedName>
</protein>